<accession>A0A9N9P8A1</accession>
<proteinExistence type="predicted"/>
<dbReference type="AlphaFoldDB" id="A0A9N9P8A1"/>
<evidence type="ECO:0000313" key="2">
    <source>
        <dbReference type="Proteomes" id="UP000789759"/>
    </source>
</evidence>
<comment type="caution">
    <text evidence="1">The sequence shown here is derived from an EMBL/GenBank/DDBJ whole genome shotgun (WGS) entry which is preliminary data.</text>
</comment>
<feature type="non-terminal residue" evidence="1">
    <location>
        <position position="1"/>
    </location>
</feature>
<protein>
    <submittedName>
        <fullName evidence="1">23325_t:CDS:1</fullName>
    </submittedName>
</protein>
<gene>
    <name evidence="1" type="ORF">CPELLU_LOCUS17589</name>
</gene>
<reference evidence="1" key="1">
    <citation type="submission" date="2021-06" db="EMBL/GenBank/DDBJ databases">
        <authorList>
            <person name="Kallberg Y."/>
            <person name="Tangrot J."/>
            <person name="Rosling A."/>
        </authorList>
    </citation>
    <scope>NUCLEOTIDE SEQUENCE</scope>
    <source>
        <strain evidence="1">FL966</strain>
    </source>
</reference>
<dbReference type="Proteomes" id="UP000789759">
    <property type="component" value="Unassembled WGS sequence"/>
</dbReference>
<sequence length="61" mass="7095">EKLLNQKNKAQDDASADLNYNLDIDIDDYLFTQMNSAINIEAKWNICKIFIDNLDTPFDIK</sequence>
<keyword evidence="2" id="KW-1185">Reference proteome</keyword>
<organism evidence="1 2">
    <name type="scientific">Cetraspora pellucida</name>
    <dbReference type="NCBI Taxonomy" id="1433469"/>
    <lineage>
        <taxon>Eukaryota</taxon>
        <taxon>Fungi</taxon>
        <taxon>Fungi incertae sedis</taxon>
        <taxon>Mucoromycota</taxon>
        <taxon>Glomeromycotina</taxon>
        <taxon>Glomeromycetes</taxon>
        <taxon>Diversisporales</taxon>
        <taxon>Gigasporaceae</taxon>
        <taxon>Cetraspora</taxon>
    </lineage>
</organism>
<dbReference type="EMBL" id="CAJVQA010030431">
    <property type="protein sequence ID" value="CAG8799320.1"/>
    <property type="molecule type" value="Genomic_DNA"/>
</dbReference>
<name>A0A9N9P8A1_9GLOM</name>
<evidence type="ECO:0000313" key="1">
    <source>
        <dbReference type="EMBL" id="CAG8799320.1"/>
    </source>
</evidence>